<reference evidence="3" key="1">
    <citation type="submission" date="2023-01" db="EMBL/GenBank/DDBJ databases">
        <title>The growth and conidiation of Purpureocillium lavendulum are regulated by nitrogen source and histone H3K14 acetylation.</title>
        <authorList>
            <person name="Tang P."/>
            <person name="Han J."/>
            <person name="Zhang C."/>
            <person name="Tang P."/>
            <person name="Qi F."/>
            <person name="Zhang K."/>
            <person name="Liang L."/>
        </authorList>
    </citation>
    <scope>NUCLEOTIDE SEQUENCE</scope>
    <source>
        <strain evidence="3">YMF1.00683</strain>
    </source>
</reference>
<protein>
    <submittedName>
        <fullName evidence="3">Arginase family protein</fullName>
    </submittedName>
</protein>
<dbReference type="Proteomes" id="UP001163105">
    <property type="component" value="Unassembled WGS sequence"/>
</dbReference>
<feature type="transmembrane region" description="Helical" evidence="2">
    <location>
        <begin position="119"/>
        <end position="146"/>
    </location>
</feature>
<sequence>MTGAFHSSSLRRLPKLMVGIPKPARVPAMACKLELRPLSRDGATDDAGENPHQGEKNITSSHRQSTRTGRLAAFKWWSSEYRWAVACITGLVILSVILWHFDGKLSPDLGPVMQLDMVIIAIMTLVRVALGSIVESCICQGAWIWFSKSHQTRAQRHARLEDFKLFNEASRGLLGSLSLLWRLRGLSAVPFSRFPSLPADHCLLDRHLSCVGALIIIVTHGFETFSQQLFVYVQEPTIHTNDMSRPAPAPFRSDY</sequence>
<dbReference type="InterPro" id="IPR021514">
    <property type="entry name" value="DUF3176"/>
</dbReference>
<accession>A0AB34FWT1</accession>
<keyword evidence="2" id="KW-0812">Transmembrane</keyword>
<gene>
    <name evidence="3" type="ORF">O9K51_04270</name>
</gene>
<evidence type="ECO:0000313" key="3">
    <source>
        <dbReference type="EMBL" id="KAJ6443091.1"/>
    </source>
</evidence>
<dbReference type="PANTHER" id="PTHR35394">
    <property type="entry name" value="DUF3176 DOMAIN-CONTAINING PROTEIN"/>
    <property type="match status" value="1"/>
</dbReference>
<feature type="region of interest" description="Disordered" evidence="1">
    <location>
        <begin position="40"/>
        <end position="64"/>
    </location>
</feature>
<evidence type="ECO:0000313" key="4">
    <source>
        <dbReference type="Proteomes" id="UP001163105"/>
    </source>
</evidence>
<organism evidence="3 4">
    <name type="scientific">Purpureocillium lavendulum</name>
    <dbReference type="NCBI Taxonomy" id="1247861"/>
    <lineage>
        <taxon>Eukaryota</taxon>
        <taxon>Fungi</taxon>
        <taxon>Dikarya</taxon>
        <taxon>Ascomycota</taxon>
        <taxon>Pezizomycotina</taxon>
        <taxon>Sordariomycetes</taxon>
        <taxon>Hypocreomycetidae</taxon>
        <taxon>Hypocreales</taxon>
        <taxon>Ophiocordycipitaceae</taxon>
        <taxon>Purpureocillium</taxon>
    </lineage>
</organism>
<dbReference type="AlphaFoldDB" id="A0AB34FWT1"/>
<keyword evidence="2" id="KW-0472">Membrane</keyword>
<feature type="transmembrane region" description="Helical" evidence="2">
    <location>
        <begin position="81"/>
        <end position="99"/>
    </location>
</feature>
<keyword evidence="2" id="KW-1133">Transmembrane helix</keyword>
<keyword evidence="4" id="KW-1185">Reference proteome</keyword>
<name>A0AB34FWT1_9HYPO</name>
<dbReference type="Pfam" id="PF11374">
    <property type="entry name" value="DUF3176"/>
    <property type="match status" value="1"/>
</dbReference>
<dbReference type="EMBL" id="JAQHRD010000003">
    <property type="protein sequence ID" value="KAJ6443091.1"/>
    <property type="molecule type" value="Genomic_DNA"/>
</dbReference>
<comment type="caution">
    <text evidence="3">The sequence shown here is derived from an EMBL/GenBank/DDBJ whole genome shotgun (WGS) entry which is preliminary data.</text>
</comment>
<evidence type="ECO:0000256" key="1">
    <source>
        <dbReference type="SAM" id="MobiDB-lite"/>
    </source>
</evidence>
<evidence type="ECO:0000256" key="2">
    <source>
        <dbReference type="SAM" id="Phobius"/>
    </source>
</evidence>
<dbReference type="PANTHER" id="PTHR35394:SF5">
    <property type="entry name" value="DUF3176 DOMAIN-CONTAINING PROTEIN"/>
    <property type="match status" value="1"/>
</dbReference>
<proteinExistence type="predicted"/>